<dbReference type="InterPro" id="IPR016712">
    <property type="entry name" value="Rbsml_bS1m-like"/>
</dbReference>
<dbReference type="HOGENOM" id="CLU_024465_0_0_1"/>
<dbReference type="GeneID" id="25326412"/>
<dbReference type="STRING" id="348802.A0A0D2D056"/>
<name>A0A0D2D056_9EURO</name>
<evidence type="ECO:0000313" key="2">
    <source>
        <dbReference type="Proteomes" id="UP000054342"/>
    </source>
</evidence>
<dbReference type="EMBL" id="KN847319">
    <property type="protein sequence ID" value="KIW55777.1"/>
    <property type="molecule type" value="Genomic_DNA"/>
</dbReference>
<dbReference type="PANTHER" id="PTHR28058">
    <property type="entry name" value="37S RIBOSOMAL PROTEIN MRP51, MITOCHONDRIAL"/>
    <property type="match status" value="1"/>
</dbReference>
<dbReference type="PANTHER" id="PTHR28058:SF1">
    <property type="entry name" value="SMALL RIBOSOMAL SUBUNIT PROTEIN BS1M"/>
    <property type="match status" value="1"/>
</dbReference>
<dbReference type="GO" id="GO:0070124">
    <property type="term" value="P:mitochondrial translational initiation"/>
    <property type="evidence" value="ECO:0007669"/>
    <property type="project" value="TreeGrafter"/>
</dbReference>
<accession>A0A0D2D056</accession>
<evidence type="ECO:0000313" key="1">
    <source>
        <dbReference type="EMBL" id="KIW55777.1"/>
    </source>
</evidence>
<dbReference type="Pfam" id="PF11709">
    <property type="entry name" value="Mit_ribos_Mrp51"/>
    <property type="match status" value="1"/>
</dbReference>
<dbReference type="Proteomes" id="UP000054342">
    <property type="component" value="Unassembled WGS sequence"/>
</dbReference>
<keyword evidence="2" id="KW-1185">Reference proteome</keyword>
<dbReference type="OrthoDB" id="2735536at2759"/>
<dbReference type="GO" id="GO:0003735">
    <property type="term" value="F:structural constituent of ribosome"/>
    <property type="evidence" value="ECO:0007669"/>
    <property type="project" value="TreeGrafter"/>
</dbReference>
<dbReference type="RefSeq" id="XP_013316361.1">
    <property type="nucleotide sequence ID" value="XM_013460907.1"/>
</dbReference>
<protein>
    <submittedName>
        <fullName evidence="1">Uncharacterized protein</fullName>
    </submittedName>
</protein>
<proteinExistence type="predicted"/>
<organism evidence="1 2">
    <name type="scientific">Exophiala xenobiotica</name>
    <dbReference type="NCBI Taxonomy" id="348802"/>
    <lineage>
        <taxon>Eukaryota</taxon>
        <taxon>Fungi</taxon>
        <taxon>Dikarya</taxon>
        <taxon>Ascomycota</taxon>
        <taxon>Pezizomycotina</taxon>
        <taxon>Eurotiomycetes</taxon>
        <taxon>Chaetothyriomycetidae</taxon>
        <taxon>Chaetothyriales</taxon>
        <taxon>Herpotrichiellaceae</taxon>
        <taxon>Exophiala</taxon>
    </lineage>
</organism>
<sequence length="523" mass="58038">MTAARLSPAASLLRNSKLFALPPSLSLPLTEPSSEPVAFSDTATTPYPLRAALETPTSSLNRGDWGLKRSLPVKTTTSSGTPTIRIQRGIDTPEHVADFESAADHVITLRKFQELNLRVTLPAPKDKKYNERTSAFSPEIDHTADTAPLILDKKNQPSSWLAKSSGERVAELPKHLRETLDEVTRARSADTASEIADVPPPQSTQAPDVFARRRWRYSGPYLAGMNGMQLENFLKKITREKRADFRAHVKQNLINERLAERRAEALEQGQTETVNETPLEVTEQDVTQYLRHLRSEPGKFGPLIVEFFDLADGPNPSMMARDPWSYGRDTIAADQFRESGPPRTHPSAGLSYIKSESFSQNDVVVGPRETRPPVPARLLKSVPTVHQRHIPYVGMAGFVIPQPLWGSTRDRNWQWKAVRDGPKTVVTPTSANVSQAGKVEINTKLLPDWHLEDDVPVNIADKPRKQPATARTTPSTRVLPLDRLASNRLSKQTRPAPAPSQDVSEELAMMGRAAFQSFANKST</sequence>
<reference evidence="1 2" key="1">
    <citation type="submission" date="2015-01" db="EMBL/GenBank/DDBJ databases">
        <title>The Genome Sequence of Exophiala xenobiotica CBS118157.</title>
        <authorList>
            <consortium name="The Broad Institute Genomics Platform"/>
            <person name="Cuomo C."/>
            <person name="de Hoog S."/>
            <person name="Gorbushina A."/>
            <person name="Stielow B."/>
            <person name="Teixiera M."/>
            <person name="Abouelleil A."/>
            <person name="Chapman S.B."/>
            <person name="Priest M."/>
            <person name="Young S.K."/>
            <person name="Wortman J."/>
            <person name="Nusbaum C."/>
            <person name="Birren B."/>
        </authorList>
    </citation>
    <scope>NUCLEOTIDE SEQUENCE [LARGE SCALE GENOMIC DNA]</scope>
    <source>
        <strain evidence="1 2">CBS 118157</strain>
    </source>
</reference>
<dbReference type="AlphaFoldDB" id="A0A0D2D056"/>
<dbReference type="GO" id="GO:0005763">
    <property type="term" value="C:mitochondrial small ribosomal subunit"/>
    <property type="evidence" value="ECO:0007669"/>
    <property type="project" value="TreeGrafter"/>
</dbReference>
<gene>
    <name evidence="1" type="ORF">PV05_04504</name>
</gene>